<dbReference type="InterPro" id="IPR007197">
    <property type="entry name" value="rSAM"/>
</dbReference>
<evidence type="ECO:0000313" key="7">
    <source>
        <dbReference type="EMBL" id="PZQ47475.1"/>
    </source>
</evidence>
<dbReference type="PANTHER" id="PTHR43409:SF7">
    <property type="entry name" value="BLL1977 PROTEIN"/>
    <property type="match status" value="1"/>
</dbReference>
<evidence type="ECO:0000256" key="2">
    <source>
        <dbReference type="ARBA" id="ARBA00022691"/>
    </source>
</evidence>
<dbReference type="GO" id="GO:0003824">
    <property type="term" value="F:catalytic activity"/>
    <property type="evidence" value="ECO:0007669"/>
    <property type="project" value="InterPro"/>
</dbReference>
<dbReference type="Pfam" id="PF04055">
    <property type="entry name" value="Radical_SAM"/>
    <property type="match status" value="1"/>
</dbReference>
<dbReference type="SFLD" id="SFLDG01082">
    <property type="entry name" value="B12-binding_domain_containing"/>
    <property type="match status" value="1"/>
</dbReference>
<evidence type="ECO:0000256" key="1">
    <source>
        <dbReference type="ARBA" id="ARBA00001966"/>
    </source>
</evidence>
<evidence type="ECO:0000256" key="5">
    <source>
        <dbReference type="ARBA" id="ARBA00023014"/>
    </source>
</evidence>
<gene>
    <name evidence="7" type="ORF">DI556_16605</name>
</gene>
<dbReference type="PANTHER" id="PTHR43409">
    <property type="entry name" value="ANAEROBIC MAGNESIUM-PROTOPORPHYRIN IX MONOMETHYL ESTER CYCLASE-RELATED"/>
    <property type="match status" value="1"/>
</dbReference>
<evidence type="ECO:0000259" key="6">
    <source>
        <dbReference type="PROSITE" id="PS51918"/>
    </source>
</evidence>
<dbReference type="Gene3D" id="3.80.30.20">
    <property type="entry name" value="tm_1862 like domain"/>
    <property type="match status" value="1"/>
</dbReference>
<evidence type="ECO:0000313" key="8">
    <source>
        <dbReference type="Proteomes" id="UP000249185"/>
    </source>
</evidence>
<dbReference type="InterPro" id="IPR023404">
    <property type="entry name" value="rSAM_horseshoe"/>
</dbReference>
<dbReference type="Proteomes" id="UP000249185">
    <property type="component" value="Unassembled WGS sequence"/>
</dbReference>
<dbReference type="AlphaFoldDB" id="A0A2W5N9Q5"/>
<comment type="cofactor">
    <cofactor evidence="1">
        <name>[4Fe-4S] cluster</name>
        <dbReference type="ChEBI" id="CHEBI:49883"/>
    </cofactor>
</comment>
<keyword evidence="4" id="KW-0408">Iron</keyword>
<dbReference type="GO" id="GO:0005829">
    <property type="term" value="C:cytosol"/>
    <property type="evidence" value="ECO:0007669"/>
    <property type="project" value="TreeGrafter"/>
</dbReference>
<protein>
    <recommendedName>
        <fullName evidence="6">Radical SAM core domain-containing protein</fullName>
    </recommendedName>
</protein>
<accession>A0A2W5N9Q5</accession>
<dbReference type="InterPro" id="IPR058240">
    <property type="entry name" value="rSAM_sf"/>
</dbReference>
<keyword evidence="3" id="KW-0479">Metal-binding</keyword>
<dbReference type="SMART" id="SM00729">
    <property type="entry name" value="Elp3"/>
    <property type="match status" value="1"/>
</dbReference>
<name>A0A2W5N9Q5_RHOSU</name>
<sequence length="264" mass="30292">MPVMTGRGCQWNKCAFCSDIVSASGRTFRTRPVAAVMNELREQAHRHNTKNFLFIDLKLNSNPAMFRGIVEEIQRAVHGAEWVGTVHVDQRPDNGLSRRELREAVTAGMRRISFGLESGSQRLLDAMDKGCLVEANSAFIRHAHEAGLSVRATMFKGYPGETVEDLEKTEAFLRAHAPYLDRVRYNDFSIHEDTPIYNRVVEDPEAYPEMRVRRYDHRNGRAIHQNDAITHRAYRAVNTRILDIVYAINRRRVRRTAHAFDGLM</sequence>
<dbReference type="SUPFAM" id="SSF102114">
    <property type="entry name" value="Radical SAM enzymes"/>
    <property type="match status" value="1"/>
</dbReference>
<reference evidence="7 8" key="1">
    <citation type="submission" date="2017-08" db="EMBL/GenBank/DDBJ databases">
        <title>Infants hospitalized years apart are colonized by the same room-sourced microbial strains.</title>
        <authorList>
            <person name="Brooks B."/>
            <person name="Olm M.R."/>
            <person name="Firek B.A."/>
            <person name="Baker R."/>
            <person name="Thomas B.C."/>
            <person name="Morowitz M.J."/>
            <person name="Banfield J.F."/>
        </authorList>
    </citation>
    <scope>NUCLEOTIDE SEQUENCE [LARGE SCALE GENOMIC DNA]</scope>
    <source>
        <strain evidence="7">S2_005_002_R2_34</strain>
    </source>
</reference>
<evidence type="ECO:0000256" key="4">
    <source>
        <dbReference type="ARBA" id="ARBA00023004"/>
    </source>
</evidence>
<dbReference type="InterPro" id="IPR051198">
    <property type="entry name" value="BchE-like"/>
</dbReference>
<dbReference type="GO" id="GO:0046872">
    <property type="term" value="F:metal ion binding"/>
    <property type="evidence" value="ECO:0007669"/>
    <property type="project" value="UniProtKB-KW"/>
</dbReference>
<evidence type="ECO:0000256" key="3">
    <source>
        <dbReference type="ARBA" id="ARBA00022723"/>
    </source>
</evidence>
<dbReference type="SFLD" id="SFLDS00029">
    <property type="entry name" value="Radical_SAM"/>
    <property type="match status" value="1"/>
</dbReference>
<keyword evidence="2" id="KW-0949">S-adenosyl-L-methionine</keyword>
<dbReference type="EMBL" id="QFPW01000016">
    <property type="protein sequence ID" value="PZQ47475.1"/>
    <property type="molecule type" value="Genomic_DNA"/>
</dbReference>
<dbReference type="InterPro" id="IPR006638">
    <property type="entry name" value="Elp3/MiaA/NifB-like_rSAM"/>
</dbReference>
<dbReference type="GO" id="GO:0051536">
    <property type="term" value="F:iron-sulfur cluster binding"/>
    <property type="evidence" value="ECO:0007669"/>
    <property type="project" value="UniProtKB-KW"/>
</dbReference>
<proteinExistence type="predicted"/>
<comment type="caution">
    <text evidence="7">The sequence shown here is derived from an EMBL/GenBank/DDBJ whole genome shotgun (WGS) entry which is preliminary data.</text>
</comment>
<keyword evidence="5" id="KW-0411">Iron-sulfur</keyword>
<organism evidence="7 8">
    <name type="scientific">Rhodovulum sulfidophilum</name>
    <name type="common">Rhodobacter sulfidophilus</name>
    <dbReference type="NCBI Taxonomy" id="35806"/>
    <lineage>
        <taxon>Bacteria</taxon>
        <taxon>Pseudomonadati</taxon>
        <taxon>Pseudomonadota</taxon>
        <taxon>Alphaproteobacteria</taxon>
        <taxon>Rhodobacterales</taxon>
        <taxon>Paracoccaceae</taxon>
        <taxon>Rhodovulum</taxon>
    </lineage>
</organism>
<dbReference type="PROSITE" id="PS51918">
    <property type="entry name" value="RADICAL_SAM"/>
    <property type="match status" value="1"/>
</dbReference>
<feature type="domain" description="Radical SAM core" evidence="6">
    <location>
        <begin position="1"/>
        <end position="226"/>
    </location>
</feature>